<comment type="caution">
    <text evidence="5">The sequence shown here is derived from an EMBL/GenBank/DDBJ whole genome shotgun (WGS) entry which is preliminary data.</text>
</comment>
<reference evidence="5" key="1">
    <citation type="submission" date="2019-03" db="EMBL/GenBank/DDBJ databases">
        <title>Lake Tanganyika Metagenome-Assembled Genomes (MAGs).</title>
        <authorList>
            <person name="Tran P."/>
        </authorList>
    </citation>
    <scope>NUCLEOTIDE SEQUENCE</scope>
    <source>
        <strain evidence="5">K_DeepCast_150m_m2_040</strain>
    </source>
</reference>
<proteinExistence type="predicted"/>
<sequence>MIRVEAVSKRFRERVVLDHVSLDVSDGATTVILGPSGIGKTVLLKIMAGLVRPDEGRVFHDGRRVHFGRFADKQEPSGGLGYVFQGGALFDSLTVAENVALVLEETTRLAQTEICERTDAALRRVGMVEHSGLYPRALSGGMTRLVAIARALVGDPRCVFFDEPTTGLDPAVRERVYQMMTELRERSDRSLVVVTHDLEAAGLLADCTYMLRAGKLVRADSVRKEHYEQAHS</sequence>
<dbReference type="Gene3D" id="3.40.50.300">
    <property type="entry name" value="P-loop containing nucleotide triphosphate hydrolases"/>
    <property type="match status" value="1"/>
</dbReference>
<evidence type="ECO:0000256" key="2">
    <source>
        <dbReference type="ARBA" id="ARBA00022741"/>
    </source>
</evidence>
<organism evidence="5 6">
    <name type="scientific">candidate division WOR-3 bacterium</name>
    <dbReference type="NCBI Taxonomy" id="2052148"/>
    <lineage>
        <taxon>Bacteria</taxon>
        <taxon>Bacteria division WOR-3</taxon>
    </lineage>
</organism>
<dbReference type="Pfam" id="PF00005">
    <property type="entry name" value="ABC_tran"/>
    <property type="match status" value="1"/>
</dbReference>
<gene>
    <name evidence="5" type="ORF">FJY68_00045</name>
</gene>
<dbReference type="Proteomes" id="UP000779900">
    <property type="component" value="Unassembled WGS sequence"/>
</dbReference>
<dbReference type="GO" id="GO:0005524">
    <property type="term" value="F:ATP binding"/>
    <property type="evidence" value="ECO:0007669"/>
    <property type="project" value="UniProtKB-KW"/>
</dbReference>
<name>A0A938BSS0_UNCW3</name>
<evidence type="ECO:0000313" key="6">
    <source>
        <dbReference type="Proteomes" id="UP000779900"/>
    </source>
</evidence>
<dbReference type="PROSITE" id="PS50893">
    <property type="entry name" value="ABC_TRANSPORTER_2"/>
    <property type="match status" value="1"/>
</dbReference>
<evidence type="ECO:0000256" key="1">
    <source>
        <dbReference type="ARBA" id="ARBA00022448"/>
    </source>
</evidence>
<dbReference type="InterPro" id="IPR027417">
    <property type="entry name" value="P-loop_NTPase"/>
</dbReference>
<evidence type="ECO:0000256" key="3">
    <source>
        <dbReference type="ARBA" id="ARBA00022840"/>
    </source>
</evidence>
<accession>A0A938BSS0</accession>
<dbReference type="EMBL" id="VGIR01000001">
    <property type="protein sequence ID" value="MBM3330223.1"/>
    <property type="molecule type" value="Genomic_DNA"/>
</dbReference>
<dbReference type="InterPro" id="IPR003593">
    <property type="entry name" value="AAA+_ATPase"/>
</dbReference>
<dbReference type="SUPFAM" id="SSF52540">
    <property type="entry name" value="P-loop containing nucleoside triphosphate hydrolases"/>
    <property type="match status" value="1"/>
</dbReference>
<protein>
    <submittedName>
        <fullName evidence="5">ATP-binding cassette domain-containing protein</fullName>
    </submittedName>
</protein>
<dbReference type="PANTHER" id="PTHR43023">
    <property type="entry name" value="PROTEIN TRIGALACTOSYLDIACYLGLYCEROL 3, CHLOROPLASTIC"/>
    <property type="match status" value="1"/>
</dbReference>
<keyword evidence="1" id="KW-0813">Transport</keyword>
<dbReference type="PANTHER" id="PTHR43023:SF3">
    <property type="entry name" value="PROTEIN TRIGALACTOSYLDIACYLGLYCEROL 3, CHLOROPLASTIC"/>
    <property type="match status" value="1"/>
</dbReference>
<dbReference type="GO" id="GO:0016887">
    <property type="term" value="F:ATP hydrolysis activity"/>
    <property type="evidence" value="ECO:0007669"/>
    <property type="project" value="InterPro"/>
</dbReference>
<evidence type="ECO:0000313" key="5">
    <source>
        <dbReference type="EMBL" id="MBM3330223.1"/>
    </source>
</evidence>
<evidence type="ECO:0000259" key="4">
    <source>
        <dbReference type="PROSITE" id="PS50893"/>
    </source>
</evidence>
<dbReference type="SMART" id="SM00382">
    <property type="entry name" value="AAA"/>
    <property type="match status" value="1"/>
</dbReference>
<feature type="domain" description="ABC transporter" evidence="4">
    <location>
        <begin position="2"/>
        <end position="232"/>
    </location>
</feature>
<keyword evidence="3 5" id="KW-0067">ATP-binding</keyword>
<keyword evidence="2" id="KW-0547">Nucleotide-binding</keyword>
<dbReference type="InterPro" id="IPR003439">
    <property type="entry name" value="ABC_transporter-like_ATP-bd"/>
</dbReference>
<dbReference type="AlphaFoldDB" id="A0A938BSS0"/>